<organism evidence="1 2">
    <name type="scientific">Henningerozyma blattae (strain ATCC 34711 / CBS 6284 / DSM 70876 / NBRC 10599 / NRRL Y-10934 / UCD 77-7)</name>
    <name type="common">Yeast</name>
    <name type="synonym">Tetrapisispora blattae</name>
    <dbReference type="NCBI Taxonomy" id="1071380"/>
    <lineage>
        <taxon>Eukaryota</taxon>
        <taxon>Fungi</taxon>
        <taxon>Dikarya</taxon>
        <taxon>Ascomycota</taxon>
        <taxon>Saccharomycotina</taxon>
        <taxon>Saccharomycetes</taxon>
        <taxon>Saccharomycetales</taxon>
        <taxon>Saccharomycetaceae</taxon>
        <taxon>Henningerozyma</taxon>
    </lineage>
</organism>
<dbReference type="Proteomes" id="UP000002866">
    <property type="component" value="Chromosome 3"/>
</dbReference>
<evidence type="ECO:0000313" key="2">
    <source>
        <dbReference type="Proteomes" id="UP000002866"/>
    </source>
</evidence>
<keyword evidence="2" id="KW-1185">Reference proteome</keyword>
<dbReference type="RefSeq" id="XP_004179453.1">
    <property type="nucleotide sequence ID" value="XM_004179405.1"/>
</dbReference>
<dbReference type="InterPro" id="IPR012471">
    <property type="entry name" value="DUF1690"/>
</dbReference>
<dbReference type="OrthoDB" id="5544375at2759"/>
<gene>
    <name evidence="1" type="primary">TBLA0C01190</name>
    <name evidence="1" type="ORF">TBLA_0C01190</name>
</gene>
<dbReference type="EMBL" id="HE806318">
    <property type="protein sequence ID" value="CCH59934.1"/>
    <property type="molecule type" value="Genomic_DNA"/>
</dbReference>
<evidence type="ECO:0008006" key="3">
    <source>
        <dbReference type="Google" id="ProtNLM"/>
    </source>
</evidence>
<accession>I2H0N2</accession>
<reference evidence="1 2" key="1">
    <citation type="journal article" date="2011" name="Proc. Natl. Acad. Sci. U.S.A.">
        <title>Evolutionary erosion of yeast sex chromosomes by mating-type switching accidents.</title>
        <authorList>
            <person name="Gordon J.L."/>
            <person name="Armisen D."/>
            <person name="Proux-Wera E."/>
            <person name="Oheigeartaigh S.S."/>
            <person name="Byrne K.P."/>
            <person name="Wolfe K.H."/>
        </authorList>
    </citation>
    <scope>NUCLEOTIDE SEQUENCE [LARGE SCALE GENOMIC DNA]</scope>
    <source>
        <strain evidence="2">ATCC 34711 / CBS 6284 / DSM 70876 / NBRC 10599 / NRRL Y-10934 / UCD 77-7</strain>
    </source>
</reference>
<dbReference type="HOGENOM" id="CLU_093897_3_0_1"/>
<evidence type="ECO:0000313" key="1">
    <source>
        <dbReference type="EMBL" id="CCH59934.1"/>
    </source>
</evidence>
<dbReference type="GO" id="GO:0044284">
    <property type="term" value="C:mitochondrial crista junction"/>
    <property type="evidence" value="ECO:0007669"/>
    <property type="project" value="EnsemblFungi"/>
</dbReference>
<dbReference type="FunCoup" id="I2H0N2">
    <property type="interactions" value="67"/>
</dbReference>
<sequence>MGAQPSKQSSEPLTTSVKTFVPETQKQIDLTQALITELDGSDETNYVRKQQAELYIERRVQERLAQLESTALNYFDGTLEDSTLKDIKEEKADGSQTLSTTSLQNNINDLNSKLKLFLDRDLDKTKSNVNNENKSKLVQCLRDNKGKPLNCYHEFEEFRKTIT</sequence>
<dbReference type="AlphaFoldDB" id="I2H0N2"/>
<dbReference type="GeneID" id="14494902"/>
<dbReference type="KEGG" id="tbl:TBLA_0C01190"/>
<dbReference type="InParanoid" id="I2H0N2"/>
<proteinExistence type="predicted"/>
<dbReference type="Pfam" id="PF07956">
    <property type="entry name" value="DUF1690"/>
    <property type="match status" value="1"/>
</dbReference>
<name>I2H0N2_HENB6</name>
<dbReference type="STRING" id="1071380.I2H0N2"/>
<dbReference type="GO" id="GO:0042407">
    <property type="term" value="P:cristae formation"/>
    <property type="evidence" value="ECO:0007669"/>
    <property type="project" value="EnsemblFungi"/>
</dbReference>
<protein>
    <recommendedName>
        <fullName evidence="3">MICOS complex subunit MIC19</fullName>
    </recommendedName>
</protein>
<dbReference type="eggNOG" id="ENOG502SDJV">
    <property type="taxonomic scope" value="Eukaryota"/>
</dbReference>
<dbReference type="OMA" id="TDFTRQQ"/>
<dbReference type="GO" id="GO:0061617">
    <property type="term" value="C:MICOS complex"/>
    <property type="evidence" value="ECO:0007669"/>
    <property type="project" value="EnsemblFungi"/>
</dbReference>